<organism evidence="1 2">
    <name type="scientific">Bacillus mycoides</name>
    <dbReference type="NCBI Taxonomy" id="1405"/>
    <lineage>
        <taxon>Bacteria</taxon>
        <taxon>Bacillati</taxon>
        <taxon>Bacillota</taxon>
        <taxon>Bacilli</taxon>
        <taxon>Bacillales</taxon>
        <taxon>Bacillaceae</taxon>
        <taxon>Bacillus</taxon>
        <taxon>Bacillus cereus group</taxon>
    </lineage>
</organism>
<sequence length="134" mass="15456">MDEAKSAGKEQVYKSHLERNQNIKKVGEVLYLFTDDQIPADATFQEIQDRAFAILERPKLAAIADQIVTNTKLDEVAFRWEYIDQLSHQFKRSLRPVFLMVDFLAASAHDPLMEAVHFLKKAFMKNKPLGKYPS</sequence>
<reference evidence="1 2" key="1">
    <citation type="journal article" date="2019" name="Environ. Microbiol.">
        <title>An active ?-lactamase is a part of an orchestrated cell wall stress resistance network of Bacillus subtilis and related rhizosphere species.</title>
        <authorList>
            <person name="Bucher T."/>
            <person name="Keren-Paz A."/>
            <person name="Hausser J."/>
            <person name="Olender T."/>
            <person name="Cytryn E."/>
            <person name="Kolodkin-Gal I."/>
        </authorList>
    </citation>
    <scope>NUCLEOTIDE SEQUENCE [LARGE SCALE GENOMIC DNA]</scope>
    <source>
        <strain evidence="1 2">I186</strain>
    </source>
</reference>
<feature type="non-terminal residue" evidence="1">
    <location>
        <position position="134"/>
    </location>
</feature>
<proteinExistence type="predicted"/>
<evidence type="ECO:0000313" key="2">
    <source>
        <dbReference type="Proteomes" id="UP000305524"/>
    </source>
</evidence>
<dbReference type="AlphaFoldDB" id="A0A4U2ZZ78"/>
<evidence type="ECO:0000313" key="1">
    <source>
        <dbReference type="EMBL" id="TKI80644.1"/>
    </source>
</evidence>
<name>A0A4U2ZZ78_BACMY</name>
<gene>
    <name evidence="1" type="ORF">FC701_27735</name>
</gene>
<dbReference type="Proteomes" id="UP000305524">
    <property type="component" value="Unassembled WGS sequence"/>
</dbReference>
<dbReference type="EMBL" id="SZOD01000860">
    <property type="protein sequence ID" value="TKI80644.1"/>
    <property type="molecule type" value="Genomic_DNA"/>
</dbReference>
<comment type="caution">
    <text evidence="1">The sequence shown here is derived from an EMBL/GenBank/DDBJ whole genome shotgun (WGS) entry which is preliminary data.</text>
</comment>
<protein>
    <submittedName>
        <fullName evidence="1">Tn3 family transposase</fullName>
    </submittedName>
</protein>
<accession>A0A4U2ZZ78</accession>